<evidence type="ECO:0000313" key="3">
    <source>
        <dbReference type="Proteomes" id="UP000203413"/>
    </source>
</evidence>
<evidence type="ECO:0000313" key="2">
    <source>
        <dbReference type="EMBL" id="AII15902.1"/>
    </source>
</evidence>
<sequence length="62" mass="7056">MTIVMRYFAAIVALGFYALTTIALEILMYVMELTTAPMMKFLVSIYTYTHANMTFLGIATYI</sequence>
<organism evidence="2 3">
    <name type="scientific">Penaeus monodon nudivirus</name>
    <dbReference type="NCBI Taxonomy" id="1529056"/>
    <lineage>
        <taxon>Viruses</taxon>
        <taxon>Viruses incertae sedis</taxon>
        <taxon>Naldaviricetes</taxon>
        <taxon>Lefavirales</taxon>
        <taxon>Nudiviridae</taxon>
        <taxon>Gammanudivirus</taxon>
        <taxon>Gammanudivirus pemonodonis</taxon>
    </lineage>
</organism>
<dbReference type="GeneID" id="20098420"/>
<feature type="transmembrane region" description="Helical" evidence="1">
    <location>
        <begin position="7"/>
        <end position="29"/>
    </location>
</feature>
<feature type="transmembrane region" description="Helical" evidence="1">
    <location>
        <begin position="41"/>
        <end position="61"/>
    </location>
</feature>
<dbReference type="RefSeq" id="YP_009051952.1">
    <property type="nucleotide sequence ID" value="NC_024692.1"/>
</dbReference>
<gene>
    <name evidence="2" type="ORF">PmNV_114</name>
</gene>
<keyword evidence="1" id="KW-0472">Membrane</keyword>
<proteinExistence type="predicted"/>
<evidence type="ECO:0000256" key="1">
    <source>
        <dbReference type="SAM" id="Phobius"/>
    </source>
</evidence>
<protein>
    <submittedName>
        <fullName evidence="2">Uncharacterized protein</fullName>
    </submittedName>
</protein>
<dbReference type="EMBL" id="KJ184318">
    <property type="protein sequence ID" value="AII15902.1"/>
    <property type="molecule type" value="Genomic_DNA"/>
</dbReference>
<name>A0A076FCE9_9VIRU</name>
<reference evidence="2 3" key="1">
    <citation type="journal article" date="2014" name="BMC Genomics">
        <title>The genome and occlusion bodies of marine Penaeus monodon nudivirus (PmNV, also known as MBV and PemoNPV) suggest that it should be assigned to a new nudivirus genus that is distinct from the terrestrial nudiviruses.</title>
        <authorList>
            <person name="Yang Y.T."/>
            <person name="Lee D.Y."/>
            <person name="Wang Y."/>
            <person name="Hu J.M."/>
            <person name="Li W.H."/>
            <person name="Leu J.H."/>
            <person name="Chang G.D."/>
            <person name="Ke H.M."/>
            <person name="Kang S.T."/>
            <person name="Lin S.S."/>
            <person name="Kou G.H."/>
            <person name="Lo C.F."/>
        </authorList>
    </citation>
    <scope>NUCLEOTIDE SEQUENCE [LARGE SCALE GENOMIC DNA]</scope>
    <source>
        <strain evidence="2">Indonesia</strain>
    </source>
</reference>
<dbReference type="KEGG" id="vg:20098420"/>
<keyword evidence="3" id="KW-1185">Reference proteome</keyword>
<dbReference type="Proteomes" id="UP000203413">
    <property type="component" value="Segment"/>
</dbReference>
<accession>A0A076FCE9</accession>
<keyword evidence="1" id="KW-0812">Transmembrane</keyword>
<keyword evidence="1" id="KW-1133">Transmembrane helix</keyword>